<dbReference type="GO" id="GO:0000166">
    <property type="term" value="F:nucleotide binding"/>
    <property type="evidence" value="ECO:0007669"/>
    <property type="project" value="InterPro"/>
</dbReference>
<dbReference type="RefSeq" id="WP_082154998.1">
    <property type="nucleotide sequence ID" value="NZ_KQ061221.1"/>
</dbReference>
<dbReference type="SUPFAM" id="SSF51735">
    <property type="entry name" value="NAD(P)-binding Rossmann-fold domains"/>
    <property type="match status" value="1"/>
</dbReference>
<evidence type="ECO:0000259" key="2">
    <source>
        <dbReference type="Pfam" id="PF22725"/>
    </source>
</evidence>
<dbReference type="Gene3D" id="3.40.50.720">
    <property type="entry name" value="NAD(P)-binding Rossmann-like Domain"/>
    <property type="match status" value="1"/>
</dbReference>
<evidence type="ECO:0000259" key="1">
    <source>
        <dbReference type="Pfam" id="PF01408"/>
    </source>
</evidence>
<organism evidence="3 4">
    <name type="scientific">Jiangella alkaliphila</name>
    <dbReference type="NCBI Taxonomy" id="419479"/>
    <lineage>
        <taxon>Bacteria</taxon>
        <taxon>Bacillati</taxon>
        <taxon>Actinomycetota</taxon>
        <taxon>Actinomycetes</taxon>
        <taxon>Jiangellales</taxon>
        <taxon>Jiangellaceae</taxon>
        <taxon>Jiangella</taxon>
    </lineage>
</organism>
<dbReference type="InterPro" id="IPR051450">
    <property type="entry name" value="Gfo/Idh/MocA_Oxidoreductases"/>
</dbReference>
<dbReference type="InterPro" id="IPR055170">
    <property type="entry name" value="GFO_IDH_MocA-like_dom"/>
</dbReference>
<sequence>MARHSVIDDTSPLGVVIVGAGFIADHHGAALRASSRARLAGVVDVDAGRAGAAATAAGGVPWTTDLAEALARPDVGAAIVCTPNMTHEPIALQVAAAGKHLLMEKPLTITVPSARAVAEAFDAAGTVVMAAHTHRFYDYARAVNDAIVGGAIGRPVFARLALLGGWIWPDWRAWVLDPAKSGGHALHNGVHLLDLVSWWLRDEPVSVYARGAKRTAAELRIHDYLEMHVRYAGGADAVCEMSRGHRPSTLDRRDVLVAGTDGVLQLPAEGWGSTVVTESGTSLLHPQAANGFAVQLDAWLDAIADPGAERAMTPADGVRAVALGVATELSIERGEPVTLDEVMQGVTQ</sequence>
<dbReference type="PANTHER" id="PTHR43377">
    <property type="entry name" value="BILIVERDIN REDUCTASE A"/>
    <property type="match status" value="1"/>
</dbReference>
<keyword evidence="4" id="KW-1185">Reference proteome</keyword>
<reference evidence="4" key="1">
    <citation type="submission" date="2016-10" db="EMBL/GenBank/DDBJ databases">
        <authorList>
            <person name="Varghese N."/>
            <person name="Submissions S."/>
        </authorList>
    </citation>
    <scope>NUCLEOTIDE SEQUENCE [LARGE SCALE GENOMIC DNA]</scope>
    <source>
        <strain evidence="4">DSM 45079</strain>
    </source>
</reference>
<dbReference type="SUPFAM" id="SSF55347">
    <property type="entry name" value="Glyceraldehyde-3-phosphate dehydrogenase-like, C-terminal domain"/>
    <property type="match status" value="1"/>
</dbReference>
<dbReference type="Pfam" id="PF01408">
    <property type="entry name" value="GFO_IDH_MocA"/>
    <property type="match status" value="1"/>
</dbReference>
<feature type="domain" description="GFO/IDH/MocA-like oxidoreductase" evidence="2">
    <location>
        <begin position="141"/>
        <end position="264"/>
    </location>
</feature>
<accession>A0A1H2JTH3</accession>
<dbReference type="EMBL" id="LT629791">
    <property type="protein sequence ID" value="SDU59458.1"/>
    <property type="molecule type" value="Genomic_DNA"/>
</dbReference>
<name>A0A1H2JTH3_9ACTN</name>
<dbReference type="InterPro" id="IPR000683">
    <property type="entry name" value="Gfo/Idh/MocA-like_OxRdtase_N"/>
</dbReference>
<dbReference type="Proteomes" id="UP000182977">
    <property type="component" value="Chromosome I"/>
</dbReference>
<dbReference type="InterPro" id="IPR036291">
    <property type="entry name" value="NAD(P)-bd_dom_sf"/>
</dbReference>
<dbReference type="OrthoDB" id="256869at2"/>
<feature type="domain" description="Gfo/Idh/MocA-like oxidoreductase N-terminal" evidence="1">
    <location>
        <begin position="14"/>
        <end position="132"/>
    </location>
</feature>
<gene>
    <name evidence="3" type="ORF">SAMN04488563_3036</name>
</gene>
<proteinExistence type="predicted"/>
<dbReference type="PANTHER" id="PTHR43377:SF1">
    <property type="entry name" value="BILIVERDIN REDUCTASE A"/>
    <property type="match status" value="1"/>
</dbReference>
<dbReference type="Gene3D" id="3.30.360.10">
    <property type="entry name" value="Dihydrodipicolinate Reductase, domain 2"/>
    <property type="match status" value="1"/>
</dbReference>
<dbReference type="Pfam" id="PF22725">
    <property type="entry name" value="GFO_IDH_MocA_C3"/>
    <property type="match status" value="1"/>
</dbReference>
<evidence type="ECO:0000313" key="4">
    <source>
        <dbReference type="Proteomes" id="UP000182977"/>
    </source>
</evidence>
<protein>
    <submittedName>
        <fullName evidence="3">Predicted dehydrogenase</fullName>
    </submittedName>
</protein>
<evidence type="ECO:0000313" key="3">
    <source>
        <dbReference type="EMBL" id="SDU59458.1"/>
    </source>
</evidence>
<dbReference type="STRING" id="419479.SAMN04488563_3036"/>
<dbReference type="AlphaFoldDB" id="A0A1H2JTH3"/>